<dbReference type="Bgee" id="ENSPREG00000016835">
    <property type="expression patterns" value="Expressed in caudal fin and 1 other cell type or tissue"/>
</dbReference>
<proteinExistence type="predicted"/>
<sequence length="152" mass="17614">MTFLCLSFGLAGHVFFSWPPFEQQFFDVIPTSERPLAEQEWYHGAIPRTEAQELLRQQGDFLVRESHGKPGEYVLSVFSDDQRRHFIIQFSQYRFEGTGFPTIPQLIEHHFSSKQVITKKSGVVLLNPVVKVTNGPNYTETTRRLCPGWPER</sequence>
<feature type="domain" description="SH2" evidence="3">
    <location>
        <begin position="41"/>
        <end position="129"/>
    </location>
</feature>
<keyword evidence="1" id="KW-0727">SH2 domain</keyword>
<dbReference type="SMART" id="SM00252">
    <property type="entry name" value="SH2"/>
    <property type="match status" value="1"/>
</dbReference>
<dbReference type="InterPro" id="IPR036860">
    <property type="entry name" value="SH2_dom_sf"/>
</dbReference>
<dbReference type="FunFam" id="3.30.505.10:FF:000051">
    <property type="entry name" value="Tyrosine-protein kinase"/>
    <property type="match status" value="1"/>
</dbReference>
<dbReference type="STRING" id="8081.ENSPREP00000024937"/>
<dbReference type="PRINTS" id="PR00401">
    <property type="entry name" value="SH2DOMAIN"/>
</dbReference>
<dbReference type="InterPro" id="IPR035849">
    <property type="entry name" value="Fes/Fps/Fer_SH2"/>
</dbReference>
<dbReference type="PANTHER" id="PTHR14247:SF8">
    <property type="entry name" value="RAS-GEF DOMAIN-CONTAINING PROTEIN"/>
    <property type="match status" value="1"/>
</dbReference>
<dbReference type="InterPro" id="IPR000980">
    <property type="entry name" value="SH2"/>
</dbReference>
<dbReference type="OMA" id="RDEECYH"/>
<keyword evidence="5" id="KW-1185">Reference proteome</keyword>
<reference evidence="5" key="1">
    <citation type="submission" date="2013-11" db="EMBL/GenBank/DDBJ databases">
        <title>The genomic landscape of the Guanapo guppy.</title>
        <authorList>
            <person name="Kuenstner A."/>
            <person name="Dreyer C."/>
        </authorList>
    </citation>
    <scope>NUCLEOTIDE SEQUENCE</scope>
    <source>
        <strain evidence="5">Guanapo</strain>
    </source>
</reference>
<evidence type="ECO:0000256" key="1">
    <source>
        <dbReference type="PROSITE-ProRule" id="PRU00191"/>
    </source>
</evidence>
<dbReference type="InterPro" id="IPR051853">
    <property type="entry name" value="SH2-Ras-GEF_adapter"/>
</dbReference>
<evidence type="ECO:0000256" key="2">
    <source>
        <dbReference type="SAM" id="SignalP"/>
    </source>
</evidence>
<evidence type="ECO:0000313" key="5">
    <source>
        <dbReference type="Proteomes" id="UP000242638"/>
    </source>
</evidence>
<feature type="chain" id="PRO_5018072458" description="SH2 domain-containing protein" evidence="2">
    <location>
        <begin position="17"/>
        <end position="152"/>
    </location>
</feature>
<reference evidence="4" key="3">
    <citation type="submission" date="2025-09" db="UniProtKB">
        <authorList>
            <consortium name="Ensembl"/>
        </authorList>
    </citation>
    <scope>IDENTIFICATION</scope>
    <source>
        <strain evidence="4">Guanapo</strain>
    </source>
</reference>
<dbReference type="SUPFAM" id="SSF55550">
    <property type="entry name" value="SH2 domain"/>
    <property type="match status" value="1"/>
</dbReference>
<dbReference type="Ensembl" id="ENSPRET00000025185.1">
    <property type="protein sequence ID" value="ENSPREP00000024937.1"/>
    <property type="gene ID" value="ENSPREG00000016835.1"/>
</dbReference>
<organism evidence="4 5">
    <name type="scientific">Poecilia reticulata</name>
    <name type="common">Guppy</name>
    <name type="synonym">Acanthophacelus reticulatus</name>
    <dbReference type="NCBI Taxonomy" id="8081"/>
    <lineage>
        <taxon>Eukaryota</taxon>
        <taxon>Metazoa</taxon>
        <taxon>Chordata</taxon>
        <taxon>Craniata</taxon>
        <taxon>Vertebrata</taxon>
        <taxon>Euteleostomi</taxon>
        <taxon>Actinopterygii</taxon>
        <taxon>Neopterygii</taxon>
        <taxon>Teleostei</taxon>
        <taxon>Neoteleostei</taxon>
        <taxon>Acanthomorphata</taxon>
        <taxon>Ovalentaria</taxon>
        <taxon>Atherinomorphae</taxon>
        <taxon>Cyprinodontiformes</taxon>
        <taxon>Poeciliidae</taxon>
        <taxon>Poeciliinae</taxon>
        <taxon>Poecilia</taxon>
    </lineage>
</organism>
<evidence type="ECO:0000313" key="4">
    <source>
        <dbReference type="Ensembl" id="ENSPREP00000024937.1"/>
    </source>
</evidence>
<reference evidence="4" key="2">
    <citation type="submission" date="2025-08" db="UniProtKB">
        <authorList>
            <consortium name="Ensembl"/>
        </authorList>
    </citation>
    <scope>IDENTIFICATION</scope>
    <source>
        <strain evidence="4">Guanapo</strain>
    </source>
</reference>
<dbReference type="AlphaFoldDB" id="A0A3P9PST8"/>
<dbReference type="PROSITE" id="PS50001">
    <property type="entry name" value="SH2"/>
    <property type="match status" value="1"/>
</dbReference>
<dbReference type="GeneTree" id="ENSGT00940000154997"/>
<dbReference type="Pfam" id="PF00017">
    <property type="entry name" value="SH2"/>
    <property type="match status" value="1"/>
</dbReference>
<keyword evidence="2" id="KW-0732">Signal</keyword>
<dbReference type="CDD" id="cd10361">
    <property type="entry name" value="SH2_Fps_family"/>
    <property type="match status" value="1"/>
</dbReference>
<protein>
    <recommendedName>
        <fullName evidence="3">SH2 domain-containing protein</fullName>
    </recommendedName>
</protein>
<dbReference type="Proteomes" id="UP000242638">
    <property type="component" value="Unassembled WGS sequence"/>
</dbReference>
<feature type="signal peptide" evidence="2">
    <location>
        <begin position="1"/>
        <end position="16"/>
    </location>
</feature>
<name>A0A3P9PST8_POERE</name>
<accession>A0A3P9PST8</accession>
<dbReference type="PANTHER" id="PTHR14247">
    <property type="entry name" value="BREAST CANCER ANTI-ESTROGEN RESISTANCE PROTEIN 3 HOMOLOG-LIKE PROTEIN"/>
    <property type="match status" value="1"/>
</dbReference>
<dbReference type="Gene3D" id="3.30.505.10">
    <property type="entry name" value="SH2 domain"/>
    <property type="match status" value="1"/>
</dbReference>
<evidence type="ECO:0000259" key="3">
    <source>
        <dbReference type="PROSITE" id="PS50001"/>
    </source>
</evidence>